<evidence type="ECO:0000313" key="2">
    <source>
        <dbReference type="Proteomes" id="UP000024635"/>
    </source>
</evidence>
<comment type="caution">
    <text evidence="1">The sequence shown here is derived from an EMBL/GenBank/DDBJ whole genome shotgun (WGS) entry which is preliminary data.</text>
</comment>
<name>A0A016TBZ3_9BILA</name>
<dbReference type="EMBL" id="JARK01001453">
    <property type="protein sequence ID" value="EYC00211.1"/>
    <property type="molecule type" value="Genomic_DNA"/>
</dbReference>
<dbReference type="Proteomes" id="UP000024635">
    <property type="component" value="Unassembled WGS sequence"/>
</dbReference>
<sequence>MVKTSVFWDFQEKGGEPITAEYSSICGSSGRENSSDTHEFDQELGVVPPCQHDGECMCYHLEKTCDNKI</sequence>
<keyword evidence="2" id="KW-1185">Reference proteome</keyword>
<proteinExistence type="predicted"/>
<protein>
    <submittedName>
        <fullName evidence="1">Uncharacterized protein</fullName>
    </submittedName>
</protein>
<organism evidence="1 2">
    <name type="scientific">Ancylostoma ceylanicum</name>
    <dbReference type="NCBI Taxonomy" id="53326"/>
    <lineage>
        <taxon>Eukaryota</taxon>
        <taxon>Metazoa</taxon>
        <taxon>Ecdysozoa</taxon>
        <taxon>Nematoda</taxon>
        <taxon>Chromadorea</taxon>
        <taxon>Rhabditida</taxon>
        <taxon>Rhabditina</taxon>
        <taxon>Rhabditomorpha</taxon>
        <taxon>Strongyloidea</taxon>
        <taxon>Ancylostomatidae</taxon>
        <taxon>Ancylostomatinae</taxon>
        <taxon>Ancylostoma</taxon>
    </lineage>
</organism>
<reference evidence="2" key="1">
    <citation type="journal article" date="2015" name="Nat. Genet.">
        <title>The genome and transcriptome of the zoonotic hookworm Ancylostoma ceylanicum identify infection-specific gene families.</title>
        <authorList>
            <person name="Schwarz E.M."/>
            <person name="Hu Y."/>
            <person name="Antoshechkin I."/>
            <person name="Miller M.M."/>
            <person name="Sternberg P.W."/>
            <person name="Aroian R.V."/>
        </authorList>
    </citation>
    <scope>NUCLEOTIDE SEQUENCE</scope>
    <source>
        <strain evidence="2">HY135</strain>
    </source>
</reference>
<dbReference type="AlphaFoldDB" id="A0A016TBZ3"/>
<accession>A0A016TBZ3</accession>
<gene>
    <name evidence="1" type="primary">Acey_s0117.g674</name>
    <name evidence="1" type="ORF">Y032_0117g674</name>
</gene>
<evidence type="ECO:0000313" key="1">
    <source>
        <dbReference type="EMBL" id="EYC00211.1"/>
    </source>
</evidence>